<dbReference type="KEGG" id="mmob:F6R98_16610"/>
<reference evidence="2 3" key="1">
    <citation type="submission" date="2019-09" db="EMBL/GenBank/DDBJ databases">
        <title>Ecophysiology of the spiral-shaped methanotroph Methylospira mobilis as revealed by the complete genome sequence.</title>
        <authorList>
            <person name="Oshkin I.Y."/>
            <person name="Dedysh S.N."/>
            <person name="Miroshnikov K."/>
            <person name="Danilova O.V."/>
            <person name="Hakobyan A."/>
            <person name="Liesack W."/>
        </authorList>
    </citation>
    <scope>NUCLEOTIDE SEQUENCE [LARGE SCALE GENOMIC DNA]</scope>
    <source>
        <strain evidence="2 3">Shm1</strain>
    </source>
</reference>
<name>A0A5Q0BJR7_9GAMM</name>
<accession>A0A5Q0BJR7</accession>
<dbReference type="EMBL" id="CP044205">
    <property type="protein sequence ID" value="QFY44053.1"/>
    <property type="molecule type" value="Genomic_DNA"/>
</dbReference>
<keyword evidence="1" id="KW-0732">Signal</keyword>
<sequence length="605" mass="66628">MRISAGIFCIITSTALVLGLSAARVQAADNPPACRENGAVHIWTSPLQPEAGKPLRVMAVSSEETIAALVSAEADGQRQTLDPITRGGPPWSLSATIARLPSGGLQLEVLRQNGSVAACRTVQPQREATVAEVLDNHGIGQDWNADTEAFYSAWIEQLFDAPADENINYPSLEPVLRNADKNFLYNYFGVAEDRSLPATPDCADLPYYLRAYFAWKTGLPVNYRVCSRGSSNSPPRCGSAVTRQEFSHGNVSQSTFRGLINTLQNAVHSGSARTGLNDNATDFYPVGLTRAALKPGTVYADPYGHVLMLVKWVPQTATAPGLLLAVDAQPDNSVSRKRFWEGTFLFADDVASAGPGFKAFRPLRLSPSGRLGLANNEELADAQTGLPAFSTEQGELSPEAFYASLGKLINPQGLEPKHAYEATLDSLLEQLETRVASVENGVDYFRKHAGVIPMPDGAALFETLGGWEDYSTPSRDMRLIIAMNALLDMPDRIVRHPELFLLHGVVSPQQAKMELEQYHRQRINERQFNYLREDGSRWTLTVADVLARKPSFEMAYNPNDCAEARWGATPGSPEYAGCHRHAPQDQRARMERYRIWFHEARRPSR</sequence>
<evidence type="ECO:0000313" key="3">
    <source>
        <dbReference type="Proteomes" id="UP000325755"/>
    </source>
</evidence>
<proteinExistence type="predicted"/>
<gene>
    <name evidence="2" type="ORF">F6R98_16610</name>
</gene>
<organism evidence="2 3">
    <name type="scientific">Candidatus Methylospira mobilis</name>
    <dbReference type="NCBI Taxonomy" id="1808979"/>
    <lineage>
        <taxon>Bacteria</taxon>
        <taxon>Pseudomonadati</taxon>
        <taxon>Pseudomonadota</taxon>
        <taxon>Gammaproteobacteria</taxon>
        <taxon>Methylococcales</taxon>
        <taxon>Methylococcaceae</taxon>
        <taxon>Candidatus Methylospira</taxon>
    </lineage>
</organism>
<dbReference type="Proteomes" id="UP000325755">
    <property type="component" value="Chromosome"/>
</dbReference>
<evidence type="ECO:0000313" key="2">
    <source>
        <dbReference type="EMBL" id="QFY44053.1"/>
    </source>
</evidence>
<protein>
    <submittedName>
        <fullName evidence="2">Uncharacterized protein</fullName>
    </submittedName>
</protein>
<keyword evidence="3" id="KW-1185">Reference proteome</keyword>
<dbReference type="RefSeq" id="WP_153250024.1">
    <property type="nucleotide sequence ID" value="NZ_CP044205.1"/>
</dbReference>
<dbReference type="AlphaFoldDB" id="A0A5Q0BJR7"/>
<dbReference type="OrthoDB" id="5557682at2"/>
<feature type="signal peptide" evidence="1">
    <location>
        <begin position="1"/>
        <end position="27"/>
    </location>
</feature>
<dbReference type="InParanoid" id="A0A5Q0BJR7"/>
<feature type="chain" id="PRO_5024866907" evidence="1">
    <location>
        <begin position="28"/>
        <end position="605"/>
    </location>
</feature>
<evidence type="ECO:0000256" key="1">
    <source>
        <dbReference type="SAM" id="SignalP"/>
    </source>
</evidence>